<dbReference type="SUPFAM" id="SSF109998">
    <property type="entry name" value="Triger factor/SurA peptide-binding domain-like"/>
    <property type="match status" value="1"/>
</dbReference>
<dbReference type="PANTHER" id="PTHR47637:SF1">
    <property type="entry name" value="CHAPERONE SURA"/>
    <property type="match status" value="1"/>
</dbReference>
<keyword evidence="1 7" id="KW-0732">Signal</keyword>
<dbReference type="GO" id="GO:0006457">
    <property type="term" value="P:protein folding"/>
    <property type="evidence" value="ECO:0007669"/>
    <property type="project" value="UniProtKB-UniRule"/>
</dbReference>
<comment type="function">
    <text evidence="7">Chaperone involved in the correct folding and assembly of outer membrane proteins. Recognizes specific patterns of aromatic residues and the orientation of their side chains, which are found more frequently in integral outer membrane proteins. May act in both early periplasmic and late outer membrane-associated steps of protein maturation.</text>
</comment>
<evidence type="ECO:0000256" key="5">
    <source>
        <dbReference type="ARBA" id="ARBA00023186"/>
    </source>
</evidence>
<dbReference type="GO" id="GO:0030288">
    <property type="term" value="C:outer membrane-bounded periplasmic space"/>
    <property type="evidence" value="ECO:0007669"/>
    <property type="project" value="InterPro"/>
</dbReference>
<keyword evidence="4 7" id="KW-0697">Rotamase</keyword>
<feature type="domain" description="PpiC" evidence="8">
    <location>
        <begin position="284"/>
        <end position="382"/>
    </location>
</feature>
<comment type="catalytic activity">
    <reaction evidence="7">
        <text>[protein]-peptidylproline (omega=180) = [protein]-peptidylproline (omega=0)</text>
        <dbReference type="Rhea" id="RHEA:16237"/>
        <dbReference type="Rhea" id="RHEA-COMP:10747"/>
        <dbReference type="Rhea" id="RHEA-COMP:10748"/>
        <dbReference type="ChEBI" id="CHEBI:83833"/>
        <dbReference type="ChEBI" id="CHEBI:83834"/>
        <dbReference type="EC" id="5.2.1.8"/>
    </reaction>
</comment>
<evidence type="ECO:0000313" key="10">
    <source>
        <dbReference type="Proteomes" id="UP000575898"/>
    </source>
</evidence>
<dbReference type="InterPro" id="IPR050280">
    <property type="entry name" value="OMP_Chaperone_SurA"/>
</dbReference>
<dbReference type="InterPro" id="IPR046357">
    <property type="entry name" value="PPIase_dom_sf"/>
</dbReference>
<dbReference type="SUPFAM" id="SSF54534">
    <property type="entry name" value="FKBP-like"/>
    <property type="match status" value="2"/>
</dbReference>
<evidence type="ECO:0000313" key="9">
    <source>
        <dbReference type="EMBL" id="MBB5017293.1"/>
    </source>
</evidence>
<evidence type="ECO:0000259" key="8">
    <source>
        <dbReference type="PROSITE" id="PS50198"/>
    </source>
</evidence>
<dbReference type="InterPro" id="IPR015391">
    <property type="entry name" value="SurA_N"/>
</dbReference>
<evidence type="ECO:0000256" key="6">
    <source>
        <dbReference type="ARBA" id="ARBA00023235"/>
    </source>
</evidence>
<dbReference type="EC" id="5.2.1.8" evidence="7"/>
<organism evidence="9 10">
    <name type="scientific">Chitinivorax tropicus</name>
    <dbReference type="NCBI Taxonomy" id="714531"/>
    <lineage>
        <taxon>Bacteria</taxon>
        <taxon>Pseudomonadati</taxon>
        <taxon>Pseudomonadota</taxon>
        <taxon>Betaproteobacteria</taxon>
        <taxon>Chitinivorax</taxon>
    </lineage>
</organism>
<keyword evidence="6 7" id="KW-0413">Isomerase</keyword>
<dbReference type="PROSITE" id="PS50198">
    <property type="entry name" value="PPIC_PPIASE_2"/>
    <property type="match status" value="2"/>
</dbReference>
<dbReference type="GO" id="GO:0043165">
    <property type="term" value="P:Gram-negative-bacterium-type cell outer membrane assembly"/>
    <property type="evidence" value="ECO:0007669"/>
    <property type="project" value="InterPro"/>
</dbReference>
<dbReference type="Pfam" id="PF00639">
    <property type="entry name" value="Rotamase"/>
    <property type="match status" value="1"/>
</dbReference>
<keyword evidence="3 7" id="KW-0574">Periplasm</keyword>
<evidence type="ECO:0000256" key="2">
    <source>
        <dbReference type="ARBA" id="ARBA00022737"/>
    </source>
</evidence>
<keyword evidence="10" id="KW-1185">Reference proteome</keyword>
<feature type="domain" description="PpiC" evidence="8">
    <location>
        <begin position="173"/>
        <end position="274"/>
    </location>
</feature>
<dbReference type="GO" id="GO:0042277">
    <property type="term" value="F:peptide binding"/>
    <property type="evidence" value="ECO:0007669"/>
    <property type="project" value="InterPro"/>
</dbReference>
<comment type="caution">
    <text evidence="9">The sequence shown here is derived from an EMBL/GenBank/DDBJ whole genome shotgun (WGS) entry which is preliminary data.</text>
</comment>
<dbReference type="InterPro" id="IPR000297">
    <property type="entry name" value="PPIase_PpiC"/>
</dbReference>
<sequence length="430" mass="48016" precursor="true">MSLHLIRAGLIAALISTATAQAAPIAVDRVVAVVNKQAITYNELKERVKTVTRQMNSQKIPLPKNDVLETQVLERMVSEQVLLQLAFDTGIRVDDTQLDKTVERIAQQNNMSLPSFRAALAKDGIEFKQFREEIRNEIIISRLRDREVDSRVVVTDAEIDSQMKQQEAQGDGGVEFQLAHILLSIPENASPEQINKLRDKADKAAAEIQKGTNFAQVAASYSDAPDALQGGSLGWRPAGRLPGLFLEQVEKMKNGQTSGVLKSAKGFHIVKLIDKRSKNEQVVIQQTHARHILIRTNEAVSEQEAKQIIDNIAAKLKSGSSFEEIARQQSEDGSAPKGGDLGWLSPGDTVPEFEEAMDKLAPGQLSAPVRTAFGWHLIKVIERRNQDVSTDRMRTSIRQAIRSRKADENFVDWVRQQRDRAYVEMKLEDR</sequence>
<feature type="signal peptide" evidence="7">
    <location>
        <begin position="1"/>
        <end position="22"/>
    </location>
</feature>
<dbReference type="EMBL" id="JACHHY010000003">
    <property type="protein sequence ID" value="MBB5017293.1"/>
    <property type="molecule type" value="Genomic_DNA"/>
</dbReference>
<dbReference type="Gene3D" id="1.10.4030.10">
    <property type="entry name" value="Porin chaperone SurA, peptide-binding domain"/>
    <property type="match status" value="1"/>
</dbReference>
<dbReference type="Pfam" id="PF09312">
    <property type="entry name" value="SurA_N"/>
    <property type="match status" value="1"/>
</dbReference>
<comment type="subcellular location">
    <subcellularLocation>
        <location evidence="7">Periplasm</location>
    </subcellularLocation>
    <text evidence="7">Is capable of associating with the outer membrane.</text>
</comment>
<dbReference type="PANTHER" id="PTHR47637">
    <property type="entry name" value="CHAPERONE SURA"/>
    <property type="match status" value="1"/>
</dbReference>
<name>A0A840MM70_9PROT</name>
<reference evidence="9 10" key="1">
    <citation type="submission" date="2020-08" db="EMBL/GenBank/DDBJ databases">
        <title>Genomic Encyclopedia of Type Strains, Phase IV (KMG-IV): sequencing the most valuable type-strain genomes for metagenomic binning, comparative biology and taxonomic classification.</title>
        <authorList>
            <person name="Goeker M."/>
        </authorList>
    </citation>
    <scope>NUCLEOTIDE SEQUENCE [LARGE SCALE GENOMIC DNA]</scope>
    <source>
        <strain evidence="9 10">DSM 27165</strain>
    </source>
</reference>
<dbReference type="InterPro" id="IPR027304">
    <property type="entry name" value="Trigger_fact/SurA_dom_sf"/>
</dbReference>
<dbReference type="AlphaFoldDB" id="A0A840MM70"/>
<evidence type="ECO:0000256" key="3">
    <source>
        <dbReference type="ARBA" id="ARBA00022764"/>
    </source>
</evidence>
<dbReference type="Gene3D" id="3.10.50.40">
    <property type="match status" value="2"/>
</dbReference>
<evidence type="ECO:0000256" key="4">
    <source>
        <dbReference type="ARBA" id="ARBA00023110"/>
    </source>
</evidence>
<evidence type="ECO:0000256" key="7">
    <source>
        <dbReference type="HAMAP-Rule" id="MF_01183"/>
    </source>
</evidence>
<accession>A0A840MM70</accession>
<dbReference type="Proteomes" id="UP000575898">
    <property type="component" value="Unassembled WGS sequence"/>
</dbReference>
<dbReference type="RefSeq" id="WP_184034897.1">
    <property type="nucleotide sequence ID" value="NZ_JACHHY010000003.1"/>
</dbReference>
<dbReference type="GO" id="GO:0003755">
    <property type="term" value="F:peptidyl-prolyl cis-trans isomerase activity"/>
    <property type="evidence" value="ECO:0007669"/>
    <property type="project" value="UniProtKB-UniRule"/>
</dbReference>
<feature type="chain" id="PRO_5033183749" description="Chaperone SurA" evidence="7">
    <location>
        <begin position="23"/>
        <end position="430"/>
    </location>
</feature>
<evidence type="ECO:0000256" key="1">
    <source>
        <dbReference type="ARBA" id="ARBA00022729"/>
    </source>
</evidence>
<dbReference type="HAMAP" id="MF_01183">
    <property type="entry name" value="Chaperone_SurA"/>
    <property type="match status" value="1"/>
</dbReference>
<dbReference type="Pfam" id="PF13616">
    <property type="entry name" value="Rotamase_3"/>
    <property type="match status" value="1"/>
</dbReference>
<keyword evidence="2 7" id="KW-0677">Repeat</keyword>
<gene>
    <name evidence="7" type="primary">surA</name>
    <name evidence="9" type="ORF">HNQ59_000557</name>
</gene>
<protein>
    <recommendedName>
        <fullName evidence="7">Chaperone SurA</fullName>
    </recommendedName>
    <alternativeName>
        <fullName evidence="7">Peptidyl-prolyl cis-trans isomerase SurA</fullName>
        <shortName evidence="7">PPIase SurA</shortName>
        <ecNumber evidence="7">5.2.1.8</ecNumber>
    </alternativeName>
    <alternativeName>
        <fullName evidence="7">Rotamase SurA</fullName>
    </alternativeName>
</protein>
<comment type="domain">
    <text evidence="7">The PPIase activity resides only in the second parvulin domain. The N-terminal region and the C-terminal tail are necessary and sufficient for the chaperone activity of SurA. The PPIase activity is dispensable for SurA to function as a chaperone. The N-terminal region and the C-terminal tail are also required for porin recognition.</text>
</comment>
<proteinExistence type="inferred from homology"/>
<dbReference type="InterPro" id="IPR023034">
    <property type="entry name" value="PPIase_SurA"/>
</dbReference>
<dbReference type="GO" id="GO:0051082">
    <property type="term" value="F:unfolded protein binding"/>
    <property type="evidence" value="ECO:0007669"/>
    <property type="project" value="UniProtKB-UniRule"/>
</dbReference>
<dbReference type="GO" id="GO:0050821">
    <property type="term" value="P:protein stabilization"/>
    <property type="evidence" value="ECO:0007669"/>
    <property type="project" value="InterPro"/>
</dbReference>
<keyword evidence="5 7" id="KW-0143">Chaperone</keyword>